<proteinExistence type="predicted"/>
<dbReference type="STRING" id="908809.ABG79_01747"/>
<dbReference type="EMBL" id="LKHP01000009">
    <property type="protein sequence ID" value="KRQ86538.1"/>
    <property type="molecule type" value="Genomic_DNA"/>
</dbReference>
<name>A0A0R3JU35_CALMK</name>
<dbReference type="Proteomes" id="UP000052015">
    <property type="component" value="Unassembled WGS sequence"/>
</dbReference>
<protein>
    <submittedName>
        <fullName evidence="2">Inner membrane protein YbiR</fullName>
    </submittedName>
</protein>
<feature type="transmembrane region" description="Helical" evidence="1">
    <location>
        <begin position="12"/>
        <end position="28"/>
    </location>
</feature>
<dbReference type="AlphaFoldDB" id="A0A0R3JU35"/>
<feature type="transmembrane region" description="Helical" evidence="1">
    <location>
        <begin position="84"/>
        <end position="103"/>
    </location>
</feature>
<evidence type="ECO:0000313" key="2">
    <source>
        <dbReference type="EMBL" id="KRQ86538.1"/>
    </source>
</evidence>
<keyword evidence="1" id="KW-0812">Transmembrane</keyword>
<reference evidence="2 3" key="1">
    <citation type="submission" date="2015-09" db="EMBL/GenBank/DDBJ databases">
        <title>Draft genome sequence of a Caloramator mitchellensis, a moderate thermophile from the Great Artesian Basin of Australia.</title>
        <authorList>
            <person name="Patel B.K."/>
        </authorList>
    </citation>
    <scope>NUCLEOTIDE SEQUENCE [LARGE SCALE GENOMIC DNA]</scope>
    <source>
        <strain evidence="2 3">VF08</strain>
    </source>
</reference>
<accession>A0A0R3JU35</accession>
<dbReference type="PANTHER" id="PTHR43568:SF1">
    <property type="entry name" value="P PROTEIN"/>
    <property type="match status" value="1"/>
</dbReference>
<evidence type="ECO:0000313" key="3">
    <source>
        <dbReference type="Proteomes" id="UP000052015"/>
    </source>
</evidence>
<dbReference type="InterPro" id="IPR051475">
    <property type="entry name" value="Diverse_Ion_Transporter"/>
</dbReference>
<feature type="transmembrane region" description="Helical" evidence="1">
    <location>
        <begin position="115"/>
        <end position="136"/>
    </location>
</feature>
<keyword evidence="1" id="KW-1133">Transmembrane helix</keyword>
<dbReference type="PATRIC" id="fig|908809.3.peg.1746"/>
<gene>
    <name evidence="2" type="primary">ybiR_3</name>
    <name evidence="2" type="ORF">ABG79_01747</name>
</gene>
<keyword evidence="1" id="KW-0472">Membrane</keyword>
<sequence>MLDKKLFKEVDYALLFTFVFFFIFIGNLSNLEVIKNIFEGILKRPKATYLSSIILSQFISNVPCAILLSGFSHNYKELLLGVDIGGMGTLIASLASVISYKFYANEYKQDKKKYLLKFSIYNFAALLLFSLIFWFII</sequence>
<dbReference type="RefSeq" id="WP_341408861.1">
    <property type="nucleotide sequence ID" value="NZ_LKHP01000009.1"/>
</dbReference>
<feature type="transmembrane region" description="Helical" evidence="1">
    <location>
        <begin position="49"/>
        <end position="72"/>
    </location>
</feature>
<comment type="caution">
    <text evidence="2">The sequence shown here is derived from an EMBL/GenBank/DDBJ whole genome shotgun (WGS) entry which is preliminary data.</text>
</comment>
<evidence type="ECO:0000256" key="1">
    <source>
        <dbReference type="SAM" id="Phobius"/>
    </source>
</evidence>
<keyword evidence="3" id="KW-1185">Reference proteome</keyword>
<organism evidence="2 3">
    <name type="scientific">Caloramator mitchellensis</name>
    <dbReference type="NCBI Taxonomy" id="908809"/>
    <lineage>
        <taxon>Bacteria</taxon>
        <taxon>Bacillati</taxon>
        <taxon>Bacillota</taxon>
        <taxon>Clostridia</taxon>
        <taxon>Eubacteriales</taxon>
        <taxon>Clostridiaceae</taxon>
        <taxon>Caloramator</taxon>
    </lineage>
</organism>
<dbReference type="PANTHER" id="PTHR43568">
    <property type="entry name" value="P PROTEIN"/>
    <property type="match status" value="1"/>
</dbReference>